<evidence type="ECO:0000313" key="2">
    <source>
        <dbReference type="Proteomes" id="UP000198866"/>
    </source>
</evidence>
<sequence>METEFISPRSGRRVQSTQQDAYHGLSVKDLTAGQKVVLDAFKAGIPPLTREDIAAITNKKMGSVCGRVRELIDAKRLFVVGTRKDLATQTSHQLLDTKPVKAQ</sequence>
<dbReference type="RefSeq" id="WP_090861922.1">
    <property type="nucleotide sequence ID" value="NZ_FNYE01000001.1"/>
</dbReference>
<reference evidence="2" key="1">
    <citation type="submission" date="2016-10" db="EMBL/GenBank/DDBJ databases">
        <authorList>
            <person name="Varghese N."/>
            <person name="Submissions S."/>
        </authorList>
    </citation>
    <scope>NUCLEOTIDE SEQUENCE [LARGE SCALE GENOMIC DNA]</scope>
    <source>
        <strain evidence="2">LMG 26031</strain>
    </source>
</reference>
<dbReference type="STRING" id="667676.SAMN05192539_1001288"/>
<evidence type="ECO:0008006" key="3">
    <source>
        <dbReference type="Google" id="ProtNLM"/>
    </source>
</evidence>
<dbReference type="OrthoDB" id="6169353at2"/>
<evidence type="ECO:0000313" key="1">
    <source>
        <dbReference type="EMBL" id="SEI41990.1"/>
    </source>
</evidence>
<accession>A0A1H6QRA1</accession>
<keyword evidence="2" id="KW-1185">Reference proteome</keyword>
<proteinExistence type="predicted"/>
<gene>
    <name evidence="1" type="ORF">SAMN05192539_1001288</name>
</gene>
<organism evidence="1 2">
    <name type="scientific">Paraburkholderia diazotrophica</name>
    <dbReference type="NCBI Taxonomy" id="667676"/>
    <lineage>
        <taxon>Bacteria</taxon>
        <taxon>Pseudomonadati</taxon>
        <taxon>Pseudomonadota</taxon>
        <taxon>Betaproteobacteria</taxon>
        <taxon>Burkholderiales</taxon>
        <taxon>Burkholderiaceae</taxon>
        <taxon>Paraburkholderia</taxon>
    </lineage>
</organism>
<name>A0A1H6QRA1_9BURK</name>
<dbReference type="EMBL" id="FNYE01000001">
    <property type="protein sequence ID" value="SEI41990.1"/>
    <property type="molecule type" value="Genomic_DNA"/>
</dbReference>
<protein>
    <recommendedName>
        <fullName evidence="3">Winged helix-turn-helix DNA-binding</fullName>
    </recommendedName>
</protein>
<dbReference type="AlphaFoldDB" id="A0A1H6QRA1"/>
<dbReference type="Proteomes" id="UP000198866">
    <property type="component" value="Unassembled WGS sequence"/>
</dbReference>